<name>A0AA39MPS7_9AGAR</name>
<accession>A0AA39MPS7</accession>
<gene>
    <name evidence="1" type="ORF">EV421DRAFT_1736135</name>
</gene>
<dbReference type="AlphaFoldDB" id="A0AA39MPS7"/>
<proteinExistence type="predicted"/>
<dbReference type="EMBL" id="JAUEPT010000025">
    <property type="protein sequence ID" value="KAK0442621.1"/>
    <property type="molecule type" value="Genomic_DNA"/>
</dbReference>
<keyword evidence="2" id="KW-1185">Reference proteome</keyword>
<protein>
    <submittedName>
        <fullName evidence="1">Uncharacterized protein</fullName>
    </submittedName>
</protein>
<dbReference type="Proteomes" id="UP001175226">
    <property type="component" value="Unassembled WGS sequence"/>
</dbReference>
<evidence type="ECO:0000313" key="1">
    <source>
        <dbReference type="EMBL" id="KAK0442621.1"/>
    </source>
</evidence>
<evidence type="ECO:0000313" key="2">
    <source>
        <dbReference type="Proteomes" id="UP001175226"/>
    </source>
</evidence>
<reference evidence="1" key="1">
    <citation type="submission" date="2023-06" db="EMBL/GenBank/DDBJ databases">
        <authorList>
            <consortium name="Lawrence Berkeley National Laboratory"/>
            <person name="Ahrendt S."/>
            <person name="Sahu N."/>
            <person name="Indic B."/>
            <person name="Wong-Bajracharya J."/>
            <person name="Merenyi Z."/>
            <person name="Ke H.-M."/>
            <person name="Monk M."/>
            <person name="Kocsube S."/>
            <person name="Drula E."/>
            <person name="Lipzen A."/>
            <person name="Balint B."/>
            <person name="Henrissat B."/>
            <person name="Andreopoulos B."/>
            <person name="Martin F.M."/>
            <person name="Harder C.B."/>
            <person name="Rigling D."/>
            <person name="Ford K.L."/>
            <person name="Foster G.D."/>
            <person name="Pangilinan J."/>
            <person name="Papanicolaou A."/>
            <person name="Barry K."/>
            <person name="LaButti K."/>
            <person name="Viragh M."/>
            <person name="Koriabine M."/>
            <person name="Yan M."/>
            <person name="Riley R."/>
            <person name="Champramary S."/>
            <person name="Plett K.L."/>
            <person name="Tsai I.J."/>
            <person name="Slot J."/>
            <person name="Sipos G."/>
            <person name="Plett J."/>
            <person name="Nagy L.G."/>
            <person name="Grigoriev I.V."/>
        </authorList>
    </citation>
    <scope>NUCLEOTIDE SEQUENCE</scope>
    <source>
        <strain evidence="1">FPL87.14</strain>
    </source>
</reference>
<organism evidence="1 2">
    <name type="scientific">Armillaria borealis</name>
    <dbReference type="NCBI Taxonomy" id="47425"/>
    <lineage>
        <taxon>Eukaryota</taxon>
        <taxon>Fungi</taxon>
        <taxon>Dikarya</taxon>
        <taxon>Basidiomycota</taxon>
        <taxon>Agaricomycotina</taxon>
        <taxon>Agaricomycetes</taxon>
        <taxon>Agaricomycetidae</taxon>
        <taxon>Agaricales</taxon>
        <taxon>Marasmiineae</taxon>
        <taxon>Physalacriaceae</taxon>
        <taxon>Armillaria</taxon>
    </lineage>
</organism>
<sequence length="235" mass="26540">MPSPNRQPLLPTLMHLRIQLQHIPDPRGRILSDASRIAFADVAGKLGDLFEEYIPELRMVVVDVRPLWTALLPWALLILLRYVVLLQSTEGVPHHLLLSSEDVDLISPLLHLLAQLATIENIREAMAQSSVFVAILTKAWMMLFPHKDLRLYITLTASLVGNRNEFRHLAAIASFTPNLSLALLESIMHEFSPGREVDYVHLDRVMWSMAWIVCASPKGCIFCSSLAVRWVFGFA</sequence>
<comment type="caution">
    <text evidence="1">The sequence shown here is derived from an EMBL/GenBank/DDBJ whole genome shotgun (WGS) entry which is preliminary data.</text>
</comment>